<keyword evidence="10" id="KW-0175">Coiled coil</keyword>
<evidence type="ECO:0000259" key="13">
    <source>
        <dbReference type="PROSITE" id="PS50112"/>
    </source>
</evidence>
<evidence type="ECO:0000256" key="3">
    <source>
        <dbReference type="ARBA" id="ARBA00022777"/>
    </source>
</evidence>
<protein>
    <submittedName>
        <fullName evidence="15">PAS domain S-box-containing protein</fullName>
    </submittedName>
</protein>
<dbReference type="PROSITE" id="PS00675">
    <property type="entry name" value="SIGMA54_INTERACT_1"/>
    <property type="match status" value="1"/>
</dbReference>
<dbReference type="GO" id="GO:0000160">
    <property type="term" value="P:phosphorelay signal transduction system"/>
    <property type="evidence" value="ECO:0007669"/>
    <property type="project" value="InterPro"/>
</dbReference>
<dbReference type="Gene3D" id="1.10.10.60">
    <property type="entry name" value="Homeodomain-like"/>
    <property type="match status" value="1"/>
</dbReference>
<accession>A0A1M6AQ32</accession>
<dbReference type="InterPro" id="IPR000700">
    <property type="entry name" value="PAS-assoc_C"/>
</dbReference>
<feature type="domain" description="PAC" evidence="14">
    <location>
        <begin position="249"/>
        <end position="301"/>
    </location>
</feature>
<dbReference type="InterPro" id="IPR001789">
    <property type="entry name" value="Sig_transdc_resp-reg_receiver"/>
</dbReference>
<feature type="domain" description="Response regulatory" evidence="12">
    <location>
        <begin position="3"/>
        <end position="120"/>
    </location>
</feature>
<proteinExistence type="predicted"/>
<dbReference type="AlphaFoldDB" id="A0A1M6AQ32"/>
<evidence type="ECO:0000259" key="11">
    <source>
        <dbReference type="PROSITE" id="PS50045"/>
    </source>
</evidence>
<dbReference type="InterPro" id="IPR025943">
    <property type="entry name" value="Sigma_54_int_dom_ATP-bd_2"/>
</dbReference>
<dbReference type="PROSITE" id="PS00676">
    <property type="entry name" value="SIGMA54_INTERACT_2"/>
    <property type="match status" value="1"/>
</dbReference>
<keyword evidence="5" id="KW-0805">Transcription regulation</keyword>
<keyword evidence="1" id="KW-0808">Transferase</keyword>
<keyword evidence="4" id="KW-0067">ATP-binding</keyword>
<dbReference type="InterPro" id="IPR002078">
    <property type="entry name" value="Sigma_54_int"/>
</dbReference>
<dbReference type="SUPFAM" id="SSF55785">
    <property type="entry name" value="PYP-like sensor domain (PAS domain)"/>
    <property type="match status" value="1"/>
</dbReference>
<evidence type="ECO:0000256" key="5">
    <source>
        <dbReference type="ARBA" id="ARBA00023015"/>
    </source>
</evidence>
<dbReference type="Pfam" id="PF25601">
    <property type="entry name" value="AAA_lid_14"/>
    <property type="match status" value="1"/>
</dbReference>
<evidence type="ECO:0000256" key="8">
    <source>
        <dbReference type="ARBA" id="ARBA00023163"/>
    </source>
</evidence>
<dbReference type="InterPro" id="IPR058031">
    <property type="entry name" value="AAA_lid_NorR"/>
</dbReference>
<dbReference type="InterPro" id="IPR035965">
    <property type="entry name" value="PAS-like_dom_sf"/>
</dbReference>
<evidence type="ECO:0000259" key="14">
    <source>
        <dbReference type="PROSITE" id="PS50113"/>
    </source>
</evidence>
<dbReference type="InterPro" id="IPR003593">
    <property type="entry name" value="AAA+_ATPase"/>
</dbReference>
<gene>
    <name evidence="15" type="ORF">SAMN05216261_0558</name>
</gene>
<dbReference type="GO" id="GO:0003677">
    <property type="term" value="F:DNA binding"/>
    <property type="evidence" value="ECO:0007669"/>
    <property type="project" value="UniProtKB-KW"/>
</dbReference>
<feature type="domain" description="PAS" evidence="13">
    <location>
        <begin position="176"/>
        <end position="247"/>
    </location>
</feature>
<dbReference type="CDD" id="cd00009">
    <property type="entry name" value="AAA"/>
    <property type="match status" value="1"/>
</dbReference>
<evidence type="ECO:0000256" key="10">
    <source>
        <dbReference type="SAM" id="Coils"/>
    </source>
</evidence>
<dbReference type="Pfam" id="PF00158">
    <property type="entry name" value="Sigma54_activat"/>
    <property type="match status" value="1"/>
</dbReference>
<dbReference type="PROSITE" id="PS50112">
    <property type="entry name" value="PAS"/>
    <property type="match status" value="1"/>
</dbReference>
<evidence type="ECO:0000256" key="4">
    <source>
        <dbReference type="ARBA" id="ARBA00022840"/>
    </source>
</evidence>
<dbReference type="eggNOG" id="COG3604">
    <property type="taxonomic scope" value="Bacteria"/>
</dbReference>
<dbReference type="GO" id="GO:0016301">
    <property type="term" value="F:kinase activity"/>
    <property type="evidence" value="ECO:0007669"/>
    <property type="project" value="UniProtKB-KW"/>
</dbReference>
<evidence type="ECO:0000256" key="2">
    <source>
        <dbReference type="ARBA" id="ARBA00022741"/>
    </source>
</evidence>
<feature type="coiled-coil region" evidence="10">
    <location>
        <begin position="471"/>
        <end position="509"/>
    </location>
</feature>
<dbReference type="RefSeq" id="WP_019386107.1">
    <property type="nucleotide sequence ID" value="NZ_ALIH01000001.1"/>
</dbReference>
<dbReference type="STRING" id="1178825.SAMN05216261_0558"/>
<dbReference type="PANTHER" id="PTHR32071">
    <property type="entry name" value="TRANSCRIPTIONAL REGULATORY PROTEIN"/>
    <property type="match status" value="1"/>
</dbReference>
<dbReference type="Proteomes" id="UP000184396">
    <property type="component" value="Unassembled WGS sequence"/>
</dbReference>
<dbReference type="SMART" id="SM00091">
    <property type="entry name" value="PAS"/>
    <property type="match status" value="1"/>
</dbReference>
<keyword evidence="16" id="KW-1185">Reference proteome</keyword>
<feature type="modified residue" description="4-aspartylphosphate" evidence="9">
    <location>
        <position position="52"/>
    </location>
</feature>
<dbReference type="Pfam" id="PF01590">
    <property type="entry name" value="GAF"/>
    <property type="match status" value="1"/>
</dbReference>
<dbReference type="InterPro" id="IPR000014">
    <property type="entry name" value="PAS"/>
</dbReference>
<dbReference type="NCBIfam" id="TIGR00229">
    <property type="entry name" value="sensory_box"/>
    <property type="match status" value="1"/>
</dbReference>
<dbReference type="SMART" id="SM00382">
    <property type="entry name" value="AAA"/>
    <property type="match status" value="1"/>
</dbReference>
<dbReference type="InterPro" id="IPR027417">
    <property type="entry name" value="P-loop_NTPase"/>
</dbReference>
<dbReference type="EMBL" id="FQYK01000001">
    <property type="protein sequence ID" value="SHI38629.1"/>
    <property type="molecule type" value="Genomic_DNA"/>
</dbReference>
<dbReference type="Gene3D" id="1.10.8.60">
    <property type="match status" value="1"/>
</dbReference>
<dbReference type="SMART" id="SM00448">
    <property type="entry name" value="REC"/>
    <property type="match status" value="1"/>
</dbReference>
<dbReference type="PROSITE" id="PS00688">
    <property type="entry name" value="SIGMA54_INTERACT_3"/>
    <property type="match status" value="1"/>
</dbReference>
<dbReference type="InterPro" id="IPR025944">
    <property type="entry name" value="Sigma_54_int_dom_CS"/>
</dbReference>
<keyword evidence="6" id="KW-0238">DNA-binding</keyword>
<name>A0A1M6AQ32_9FLAO</name>
<dbReference type="CDD" id="cd00130">
    <property type="entry name" value="PAS"/>
    <property type="match status" value="1"/>
</dbReference>
<dbReference type="Gene3D" id="3.30.450.20">
    <property type="entry name" value="PAS domain"/>
    <property type="match status" value="1"/>
</dbReference>
<dbReference type="GO" id="GO:0005524">
    <property type="term" value="F:ATP binding"/>
    <property type="evidence" value="ECO:0007669"/>
    <property type="project" value="UniProtKB-KW"/>
</dbReference>
<dbReference type="Pfam" id="PF00072">
    <property type="entry name" value="Response_reg"/>
    <property type="match status" value="1"/>
</dbReference>
<dbReference type="InterPro" id="IPR011006">
    <property type="entry name" value="CheY-like_superfamily"/>
</dbReference>
<dbReference type="OrthoDB" id="5401077at2"/>
<keyword evidence="3" id="KW-0418">Kinase</keyword>
<organism evidence="15 16">
    <name type="scientific">Algibacter luteus</name>
    <dbReference type="NCBI Taxonomy" id="1178825"/>
    <lineage>
        <taxon>Bacteria</taxon>
        <taxon>Pseudomonadati</taxon>
        <taxon>Bacteroidota</taxon>
        <taxon>Flavobacteriia</taxon>
        <taxon>Flavobacteriales</taxon>
        <taxon>Flavobacteriaceae</taxon>
        <taxon>Algibacter</taxon>
    </lineage>
</organism>
<evidence type="ECO:0000256" key="9">
    <source>
        <dbReference type="PROSITE-ProRule" id="PRU00169"/>
    </source>
</evidence>
<keyword evidence="7" id="KW-0010">Activator</keyword>
<dbReference type="eggNOG" id="COG2204">
    <property type="taxonomic scope" value="Bacteria"/>
</dbReference>
<sequence length="828" mass="94600">MKTILIVDDTYENLYLLRVILEEAGYEIVEAYDGKEGLDKLQKNKIDLIISDILMPVMDGYMFCQACKKDKTFKNIPFVFYTSTYTEKLDEEFAIKLGATHFLRKPTDSDTIIKLVQNIFSETKPQVKPEKKPEFTEQEVLKLYSKRLISKLEQKNLDLENEILERKSAEKKLIFAKEFTDKLIMSMQEGLLIVDLEGKIIMVNNSFCEILGYEKEELIGLNLPYPFARTEDLELMLAIKEDVAKGEARSFKLDFIKKNGKKFRASFLSGNILNDKGEVIALFATIKDITDEEKARIILEKKALKSNQKKEVILKLANLVGKSFNDSLNKITQLSAQTLNVERVSIWSFEKDKSAIFCQKLYKLQSDLHETGFELKYDDNPNYFNALRENQTICISDALNNKITEKFAKDYLAPNHITSLMDVFINSTNGHYGIICFEHVGKKKRDWTAEDQEFATSIANIVSLMVESAERKQAEENLVLANKDLKTANEELNKLRNQLEQENFYLRNELDLVFNYEDMVYGSAEFSNVLTEVEKVAPTNATVLLLGESGTGKELIARAIHNTSLRNNKPLIKVNCSAIPRELIESELFGHKKGSFTGAFSDKTGKFELADGGTLFLDEIGELPLDMQPKILRFLQEGEIEVVGGVGSKKLDVRVIAATNRNLKEEIKKKQFREDLYFRLNVFPIDVPPLRKRKDDIPLLIEHFVDKFNKSYDKGIKFIPDDTMNQLKSYDWPGNIRELENLIERAVILSTNETLLIPGFESTAQQTKQHIKNKDLSLDAAQRNHILQVLEQCEWKISGSNGASALLDLKPSTLRDRMSKLGITKPNI</sequence>
<evidence type="ECO:0000256" key="7">
    <source>
        <dbReference type="ARBA" id="ARBA00023159"/>
    </source>
</evidence>
<dbReference type="SMART" id="SM00065">
    <property type="entry name" value="GAF"/>
    <property type="match status" value="1"/>
</dbReference>
<dbReference type="InterPro" id="IPR025662">
    <property type="entry name" value="Sigma_54_int_dom_ATP-bd_1"/>
</dbReference>
<evidence type="ECO:0000256" key="1">
    <source>
        <dbReference type="ARBA" id="ARBA00022679"/>
    </source>
</evidence>
<dbReference type="Pfam" id="PF13426">
    <property type="entry name" value="PAS_9"/>
    <property type="match status" value="1"/>
</dbReference>
<keyword evidence="2" id="KW-0547">Nucleotide-binding</keyword>
<dbReference type="GO" id="GO:0006355">
    <property type="term" value="P:regulation of DNA-templated transcription"/>
    <property type="evidence" value="ECO:0007669"/>
    <property type="project" value="InterPro"/>
</dbReference>
<dbReference type="PROSITE" id="PS50110">
    <property type="entry name" value="RESPONSE_REGULATORY"/>
    <property type="match status" value="1"/>
</dbReference>
<dbReference type="SUPFAM" id="SSF52540">
    <property type="entry name" value="P-loop containing nucleoside triphosphate hydrolases"/>
    <property type="match status" value="1"/>
</dbReference>
<dbReference type="SUPFAM" id="SSF52172">
    <property type="entry name" value="CheY-like"/>
    <property type="match status" value="1"/>
</dbReference>
<evidence type="ECO:0000313" key="15">
    <source>
        <dbReference type="EMBL" id="SHI38629.1"/>
    </source>
</evidence>
<dbReference type="Gene3D" id="3.40.50.2300">
    <property type="match status" value="1"/>
</dbReference>
<evidence type="ECO:0000259" key="12">
    <source>
        <dbReference type="PROSITE" id="PS50110"/>
    </source>
</evidence>
<feature type="domain" description="Sigma-54 factor interaction" evidence="11">
    <location>
        <begin position="519"/>
        <end position="748"/>
    </location>
</feature>
<keyword evidence="9" id="KW-0597">Phosphoprotein</keyword>
<evidence type="ECO:0000256" key="6">
    <source>
        <dbReference type="ARBA" id="ARBA00023125"/>
    </source>
</evidence>
<dbReference type="PROSITE" id="PS50113">
    <property type="entry name" value="PAC"/>
    <property type="match status" value="1"/>
</dbReference>
<reference evidence="15 16" key="1">
    <citation type="submission" date="2016-11" db="EMBL/GenBank/DDBJ databases">
        <authorList>
            <person name="Jaros S."/>
            <person name="Januszkiewicz K."/>
            <person name="Wedrychowicz H."/>
        </authorList>
    </citation>
    <scope>NUCLEOTIDE SEQUENCE [LARGE SCALE GENOMIC DNA]</scope>
    <source>
        <strain evidence="15 16">CGMCC 1.12213</strain>
    </source>
</reference>
<dbReference type="SUPFAM" id="SSF55781">
    <property type="entry name" value="GAF domain-like"/>
    <property type="match status" value="1"/>
</dbReference>
<dbReference type="InterPro" id="IPR003018">
    <property type="entry name" value="GAF"/>
</dbReference>
<keyword evidence="8" id="KW-0804">Transcription</keyword>
<dbReference type="Gene3D" id="3.30.450.40">
    <property type="match status" value="1"/>
</dbReference>
<dbReference type="PROSITE" id="PS50045">
    <property type="entry name" value="SIGMA54_INTERACT_4"/>
    <property type="match status" value="1"/>
</dbReference>
<dbReference type="FunFam" id="3.40.50.300:FF:000006">
    <property type="entry name" value="DNA-binding transcriptional regulator NtrC"/>
    <property type="match status" value="1"/>
</dbReference>
<evidence type="ECO:0000313" key="16">
    <source>
        <dbReference type="Proteomes" id="UP000184396"/>
    </source>
</evidence>
<dbReference type="PANTHER" id="PTHR32071:SF117">
    <property type="entry name" value="PTS-DEPENDENT DIHYDROXYACETONE KINASE OPERON REGULATORY PROTEIN-RELATED"/>
    <property type="match status" value="1"/>
</dbReference>
<dbReference type="Gene3D" id="3.40.50.300">
    <property type="entry name" value="P-loop containing nucleotide triphosphate hydrolases"/>
    <property type="match status" value="1"/>
</dbReference>
<dbReference type="InterPro" id="IPR029016">
    <property type="entry name" value="GAF-like_dom_sf"/>
</dbReference>